<feature type="domain" description="Tyrosine specific protein phosphatases" evidence="3">
    <location>
        <begin position="494"/>
        <end position="567"/>
    </location>
</feature>
<evidence type="ECO:0000259" key="3">
    <source>
        <dbReference type="PROSITE" id="PS50056"/>
    </source>
</evidence>
<evidence type="ECO:0000256" key="1">
    <source>
        <dbReference type="SAM" id="Phobius"/>
    </source>
</evidence>
<accession>A0A7I8VE00</accession>
<dbReference type="EMBL" id="CAJFCJ010000004">
    <property type="protein sequence ID" value="CAD5113914.1"/>
    <property type="molecule type" value="Genomic_DNA"/>
</dbReference>
<sequence>MKGWNALIVAMVSTGKIVIVKANIEYVTENERPIIRCSVLTRPILNKNEIFAFTNDTIKLIRKNSFVSSTSGLIVSFEYPSMLSPNEESLRVACQINSTKSDIIEKEEEFFTKIREKQCVRNKPNALPWTFQSTVKVEWTFNSDDFVCIDLKNVFLHVIIQYTKNSVEELMNLEYSIPIIKKSIEIKLNQSGTPTKMLAYYIYPKPLKNHPTDEYTTVKVIKIPNGEKVKIIIGAAVSGNLLLLLIVLIVTVLYLRRSKKRKYNKYLVKEFMEYENFSRSARYESNRSVKLNSSLLRKKEEDIDFSKLGNGEPIKLKDISKLINLLEMANGRGFRQEYNSILNTPLSSMSAGQELKNCKKNRYTNVIPYDHNRVILNDMPEGYERDRKFIACQGPLRNTLQDFWRMVWQEDVKIIVMLCRLYENKMRKCEKYWREDSHQWYGELSVSHSGTTKLANYFVRTFKITKGNAVRNVEQYHYDSWPDHGVPSNPTAFMDFWNKIKLRLSSTNSISPVLVHCSAGVGRTGTFIALDNLVHESLATRTVSIKKCVENLRNDRVLMVQTPDQYIFVYYTLFELSLYGTTTVSCKEFDKKFLAANLKNSAIFKEYDFLSKRIPQIDMIKECKVAMHTHCGDVNEILPRDSERIVLKSLVEERGDYINAIPVPSEVEIWSNLSLVEPFIVKIKREKVVDKLLIRDLEVSWSDMVRQVRHVQFLCWNKDATTPGLDDLTNVTKEVKIFQQGLYESRVVVYCSDGVKRSATFCILNAVLERIDLDREVNIFQASRQVAELRPQVISTLESYKDLYKLISKYLQAHSDYANYE</sequence>
<dbReference type="SMART" id="SM00194">
    <property type="entry name" value="PTPc"/>
    <property type="match status" value="2"/>
</dbReference>
<evidence type="ECO:0000259" key="2">
    <source>
        <dbReference type="PROSITE" id="PS50055"/>
    </source>
</evidence>
<keyword evidence="1" id="KW-0812">Transmembrane</keyword>
<dbReference type="OrthoDB" id="6144519at2759"/>
<evidence type="ECO:0000313" key="4">
    <source>
        <dbReference type="EMBL" id="CAD5113914.1"/>
    </source>
</evidence>
<dbReference type="InterPro" id="IPR003595">
    <property type="entry name" value="Tyr_Pase_cat"/>
</dbReference>
<dbReference type="PROSITE" id="PS50055">
    <property type="entry name" value="TYR_PHOSPHATASE_PTP"/>
    <property type="match status" value="2"/>
</dbReference>
<feature type="transmembrane region" description="Helical" evidence="1">
    <location>
        <begin position="231"/>
        <end position="255"/>
    </location>
</feature>
<dbReference type="CDD" id="cd00047">
    <property type="entry name" value="PTPc"/>
    <property type="match status" value="1"/>
</dbReference>
<name>A0A7I8VE00_9ANNE</name>
<dbReference type="PROSITE" id="PS00383">
    <property type="entry name" value="TYR_PHOSPHATASE_1"/>
    <property type="match status" value="1"/>
</dbReference>
<dbReference type="InterPro" id="IPR029021">
    <property type="entry name" value="Prot-tyrosine_phosphatase-like"/>
</dbReference>
<dbReference type="SMART" id="SM00404">
    <property type="entry name" value="PTPc_motif"/>
    <property type="match status" value="2"/>
</dbReference>
<dbReference type="PANTHER" id="PTHR19134">
    <property type="entry name" value="RECEPTOR-TYPE TYROSINE-PROTEIN PHOSPHATASE"/>
    <property type="match status" value="1"/>
</dbReference>
<gene>
    <name evidence="4" type="ORF">DGYR_LOCUS2828</name>
</gene>
<feature type="domain" description="Tyrosine-protein phosphatase" evidence="2">
    <location>
        <begin position="334"/>
        <end position="576"/>
    </location>
</feature>
<dbReference type="PRINTS" id="PR00700">
    <property type="entry name" value="PRTYPHPHTASE"/>
</dbReference>
<evidence type="ECO:0000313" key="5">
    <source>
        <dbReference type="Proteomes" id="UP000549394"/>
    </source>
</evidence>
<dbReference type="Proteomes" id="UP000549394">
    <property type="component" value="Unassembled WGS sequence"/>
</dbReference>
<dbReference type="AlphaFoldDB" id="A0A7I8VE00"/>
<keyword evidence="1" id="KW-0472">Membrane</keyword>
<dbReference type="Pfam" id="PF00102">
    <property type="entry name" value="Y_phosphatase"/>
    <property type="match status" value="2"/>
</dbReference>
<dbReference type="Gene3D" id="3.90.190.10">
    <property type="entry name" value="Protein tyrosine phosphatase superfamily"/>
    <property type="match status" value="2"/>
</dbReference>
<reference evidence="4 5" key="1">
    <citation type="submission" date="2020-08" db="EMBL/GenBank/DDBJ databases">
        <authorList>
            <person name="Hejnol A."/>
        </authorList>
    </citation>
    <scope>NUCLEOTIDE SEQUENCE [LARGE SCALE GENOMIC DNA]</scope>
</reference>
<feature type="domain" description="Tyrosine specific protein phosphatases" evidence="3">
    <location>
        <begin position="729"/>
        <end position="801"/>
    </location>
</feature>
<dbReference type="SUPFAM" id="SSF52799">
    <property type="entry name" value="(Phosphotyrosine protein) phosphatases II"/>
    <property type="match status" value="2"/>
</dbReference>
<feature type="domain" description="Tyrosine-protein phosphatase" evidence="2">
    <location>
        <begin position="637"/>
        <end position="810"/>
    </location>
</feature>
<dbReference type="PROSITE" id="PS50056">
    <property type="entry name" value="TYR_PHOSPHATASE_2"/>
    <property type="match status" value="2"/>
</dbReference>
<keyword evidence="1" id="KW-1133">Transmembrane helix</keyword>
<protein>
    <submittedName>
        <fullName evidence="4">DgyrCDS3073</fullName>
    </submittedName>
</protein>
<dbReference type="GO" id="GO:0004725">
    <property type="term" value="F:protein tyrosine phosphatase activity"/>
    <property type="evidence" value="ECO:0007669"/>
    <property type="project" value="InterPro"/>
</dbReference>
<organism evidence="4 5">
    <name type="scientific">Dimorphilus gyrociliatus</name>
    <dbReference type="NCBI Taxonomy" id="2664684"/>
    <lineage>
        <taxon>Eukaryota</taxon>
        <taxon>Metazoa</taxon>
        <taxon>Spiralia</taxon>
        <taxon>Lophotrochozoa</taxon>
        <taxon>Annelida</taxon>
        <taxon>Polychaeta</taxon>
        <taxon>Polychaeta incertae sedis</taxon>
        <taxon>Dinophilidae</taxon>
        <taxon>Dimorphilus</taxon>
    </lineage>
</organism>
<proteinExistence type="predicted"/>
<dbReference type="InterPro" id="IPR000242">
    <property type="entry name" value="PTP_cat"/>
</dbReference>
<comment type="caution">
    <text evidence="4">The sequence shown here is derived from an EMBL/GenBank/DDBJ whole genome shotgun (WGS) entry which is preliminary data.</text>
</comment>
<dbReference type="InterPro" id="IPR050348">
    <property type="entry name" value="Protein-Tyr_Phosphatase"/>
</dbReference>
<dbReference type="InterPro" id="IPR016130">
    <property type="entry name" value="Tyr_Pase_AS"/>
</dbReference>
<keyword evidence="5" id="KW-1185">Reference proteome</keyword>
<dbReference type="PANTHER" id="PTHR19134:SF449">
    <property type="entry name" value="TYROSINE-PROTEIN PHOSPHATASE 1"/>
    <property type="match status" value="1"/>
</dbReference>
<dbReference type="InterPro" id="IPR000387">
    <property type="entry name" value="Tyr_Pase_dom"/>
</dbReference>